<comment type="caution">
    <text evidence="7">The sequence shown here is derived from an EMBL/GenBank/DDBJ whole genome shotgun (WGS) entry which is preliminary data.</text>
</comment>
<dbReference type="PROSITE" id="PS51083">
    <property type="entry name" value="ZF_HIT"/>
    <property type="match status" value="1"/>
</dbReference>
<dbReference type="EMBL" id="QEAO01000014">
    <property type="protein sequence ID" value="TPX34383.1"/>
    <property type="molecule type" value="Genomic_DNA"/>
</dbReference>
<evidence type="ECO:0000313" key="8">
    <source>
        <dbReference type="Proteomes" id="UP000319731"/>
    </source>
</evidence>
<keyword evidence="3" id="KW-0862">Zinc</keyword>
<dbReference type="InterPro" id="IPR039723">
    <property type="entry name" value="Vps71/ZNHIT1"/>
</dbReference>
<feature type="compositionally biased region" description="Polar residues" evidence="5">
    <location>
        <begin position="36"/>
        <end position="45"/>
    </location>
</feature>
<name>A0A507CA11_9FUNG</name>
<dbReference type="InterPro" id="IPR007529">
    <property type="entry name" value="Znf_HIT"/>
</dbReference>
<keyword evidence="8" id="KW-1185">Reference proteome</keyword>
<protein>
    <recommendedName>
        <fullName evidence="6">HIT-type domain-containing protein</fullName>
    </recommendedName>
</protein>
<feature type="compositionally biased region" description="Basic and acidic residues" evidence="5">
    <location>
        <begin position="24"/>
        <end position="35"/>
    </location>
</feature>
<keyword evidence="2 4" id="KW-0863">Zinc-finger</keyword>
<dbReference type="GO" id="GO:0006338">
    <property type="term" value="P:chromatin remodeling"/>
    <property type="evidence" value="ECO:0007669"/>
    <property type="project" value="InterPro"/>
</dbReference>
<dbReference type="GO" id="GO:0008270">
    <property type="term" value="F:zinc ion binding"/>
    <property type="evidence" value="ECO:0007669"/>
    <property type="project" value="UniProtKB-UniRule"/>
</dbReference>
<evidence type="ECO:0000256" key="5">
    <source>
        <dbReference type="SAM" id="MobiDB-lite"/>
    </source>
</evidence>
<dbReference type="Pfam" id="PF04438">
    <property type="entry name" value="zf-HIT"/>
    <property type="match status" value="1"/>
</dbReference>
<feature type="region of interest" description="Disordered" evidence="5">
    <location>
        <begin position="1"/>
        <end position="49"/>
    </location>
</feature>
<gene>
    <name evidence="7" type="ORF">SmJEL517_g03043</name>
</gene>
<dbReference type="RefSeq" id="XP_031025147.1">
    <property type="nucleotide sequence ID" value="XM_031168971.1"/>
</dbReference>
<dbReference type="PANTHER" id="PTHR13093">
    <property type="entry name" value="ZINC FINGER HIT DOMAIN CONTAINING PROTEIN 1"/>
    <property type="match status" value="1"/>
</dbReference>
<dbReference type="SUPFAM" id="SSF144232">
    <property type="entry name" value="HIT/MYND zinc finger-like"/>
    <property type="match status" value="1"/>
</dbReference>
<dbReference type="OrthoDB" id="74807at2759"/>
<accession>A0A507CA11</accession>
<dbReference type="GeneID" id="42004268"/>
<feature type="region of interest" description="Disordered" evidence="5">
    <location>
        <begin position="82"/>
        <end position="113"/>
    </location>
</feature>
<feature type="domain" description="HIT-type" evidence="6">
    <location>
        <begin position="160"/>
        <end position="191"/>
    </location>
</feature>
<dbReference type="GO" id="GO:0005634">
    <property type="term" value="C:nucleus"/>
    <property type="evidence" value="ECO:0007669"/>
    <property type="project" value="UniProtKB-ARBA"/>
</dbReference>
<organism evidence="7 8">
    <name type="scientific">Synchytrium microbalum</name>
    <dbReference type="NCBI Taxonomy" id="1806994"/>
    <lineage>
        <taxon>Eukaryota</taxon>
        <taxon>Fungi</taxon>
        <taxon>Fungi incertae sedis</taxon>
        <taxon>Chytridiomycota</taxon>
        <taxon>Chytridiomycota incertae sedis</taxon>
        <taxon>Chytridiomycetes</taxon>
        <taxon>Synchytriales</taxon>
        <taxon>Synchytriaceae</taxon>
        <taxon>Synchytrium</taxon>
    </lineage>
</organism>
<evidence type="ECO:0000313" key="7">
    <source>
        <dbReference type="EMBL" id="TPX34383.1"/>
    </source>
</evidence>
<evidence type="ECO:0000259" key="6">
    <source>
        <dbReference type="PROSITE" id="PS51083"/>
    </source>
</evidence>
<evidence type="ECO:0000256" key="1">
    <source>
        <dbReference type="ARBA" id="ARBA00022723"/>
    </source>
</evidence>
<feature type="compositionally biased region" description="Basic residues" evidence="5">
    <location>
        <begin position="1"/>
        <end position="11"/>
    </location>
</feature>
<feature type="compositionally biased region" description="Low complexity" evidence="5">
    <location>
        <begin position="12"/>
        <end position="22"/>
    </location>
</feature>
<reference evidence="7 8" key="1">
    <citation type="journal article" date="2019" name="Sci. Rep.">
        <title>Comparative genomics of chytrid fungi reveal insights into the obligate biotrophic and pathogenic lifestyle of Synchytrium endobioticum.</title>
        <authorList>
            <person name="van de Vossenberg B.T.L.H."/>
            <person name="Warris S."/>
            <person name="Nguyen H.D.T."/>
            <person name="van Gent-Pelzer M.P.E."/>
            <person name="Joly D.L."/>
            <person name="van de Geest H.C."/>
            <person name="Bonants P.J.M."/>
            <person name="Smith D.S."/>
            <person name="Levesque C.A."/>
            <person name="van der Lee T.A.J."/>
        </authorList>
    </citation>
    <scope>NUCLEOTIDE SEQUENCE [LARGE SCALE GENOMIC DNA]</scope>
    <source>
        <strain evidence="7 8">JEL517</strain>
    </source>
</reference>
<evidence type="ECO:0000256" key="4">
    <source>
        <dbReference type="PROSITE-ProRule" id="PRU00453"/>
    </source>
</evidence>
<sequence>MPPKSSGKKGSKASGSKSAAKPINRSDRKAVERTSTRGANTSLDTASRARALQKRLDELERDNSGALPDVDLVTTVLQPVYQTGAGSGTKRPRGLADGENQDAPGASTKGRKQQVRRLLLLRKNLSSYIADSKFEQLPPGTPTYLTANAPPSKFPPRKICSVCGFEGTYACVKCGMRSCSIRCLAAHEETR</sequence>
<evidence type="ECO:0000256" key="3">
    <source>
        <dbReference type="ARBA" id="ARBA00022833"/>
    </source>
</evidence>
<dbReference type="STRING" id="1806994.A0A507CA11"/>
<dbReference type="Proteomes" id="UP000319731">
    <property type="component" value="Unassembled WGS sequence"/>
</dbReference>
<keyword evidence="1" id="KW-0479">Metal-binding</keyword>
<dbReference type="CDD" id="cd21437">
    <property type="entry name" value="zf-HIT_ZNHIT1_like"/>
    <property type="match status" value="1"/>
</dbReference>
<proteinExistence type="predicted"/>
<evidence type="ECO:0000256" key="2">
    <source>
        <dbReference type="ARBA" id="ARBA00022771"/>
    </source>
</evidence>
<dbReference type="AlphaFoldDB" id="A0A507CA11"/>